<evidence type="ECO:0000256" key="1">
    <source>
        <dbReference type="ARBA" id="ARBA00004752"/>
    </source>
</evidence>
<evidence type="ECO:0000256" key="4">
    <source>
        <dbReference type="ARBA" id="ARBA00022960"/>
    </source>
</evidence>
<evidence type="ECO:0000259" key="8">
    <source>
        <dbReference type="PROSITE" id="PS52029"/>
    </source>
</evidence>
<gene>
    <name evidence="9" type="ORF">Q8A64_14240</name>
</gene>
<keyword evidence="6 7" id="KW-0961">Cell wall biogenesis/degradation</keyword>
<evidence type="ECO:0000256" key="7">
    <source>
        <dbReference type="PROSITE-ProRule" id="PRU01373"/>
    </source>
</evidence>
<reference evidence="9 10" key="1">
    <citation type="submission" date="2023-08" db="EMBL/GenBank/DDBJ databases">
        <title>Oxalobacteraceae gen .nov., isolated from river sludge outside the plant.</title>
        <authorList>
            <person name="Zhao S.Y."/>
        </authorList>
    </citation>
    <scope>NUCLEOTIDE SEQUENCE [LARGE SCALE GENOMIC DNA]</scope>
    <source>
        <strain evidence="9 10">R-40</strain>
    </source>
</reference>
<evidence type="ECO:0000256" key="6">
    <source>
        <dbReference type="ARBA" id="ARBA00023316"/>
    </source>
</evidence>
<dbReference type="EMBL" id="JAUYVH010000010">
    <property type="protein sequence ID" value="MDQ9171570.1"/>
    <property type="molecule type" value="Genomic_DNA"/>
</dbReference>
<dbReference type="SUPFAM" id="SSF141523">
    <property type="entry name" value="L,D-transpeptidase catalytic domain-like"/>
    <property type="match status" value="1"/>
</dbReference>
<evidence type="ECO:0000313" key="10">
    <source>
        <dbReference type="Proteomes" id="UP001225596"/>
    </source>
</evidence>
<evidence type="ECO:0000256" key="5">
    <source>
        <dbReference type="ARBA" id="ARBA00022984"/>
    </source>
</evidence>
<comment type="caution">
    <text evidence="9">The sequence shown here is derived from an EMBL/GenBank/DDBJ whole genome shotgun (WGS) entry which is preliminary data.</text>
</comment>
<dbReference type="Proteomes" id="UP001225596">
    <property type="component" value="Unassembled WGS sequence"/>
</dbReference>
<keyword evidence="3" id="KW-0808">Transferase</keyword>
<evidence type="ECO:0000313" key="9">
    <source>
        <dbReference type="EMBL" id="MDQ9171570.1"/>
    </source>
</evidence>
<dbReference type="PANTHER" id="PTHR36699:SF1">
    <property type="entry name" value="L,D-TRANSPEPTIDASE YAFK-RELATED"/>
    <property type="match status" value="1"/>
</dbReference>
<evidence type="ECO:0000256" key="3">
    <source>
        <dbReference type="ARBA" id="ARBA00022679"/>
    </source>
</evidence>
<sequence length="426" mass="47775">MADPAGKNRWLMLRHRFSGCARSRPFVVFFLSTLTLVSSFSLAAPGKAAPVQRTAAPANAALDPDVMLIAVYKSLAANRLREAMQKADLLVEAYPNFHLGHLIRGDLLLMHTRPVSTFGAASAPEDKLKNLRDEAIARVRSLRERPDPELVPREVLQLRPDQKNVLVVDAKRSRLYVYANQGGELKLLTDYYVSQGKLGVDKFREGDQKTPLGVYYITASLPGAKLPDFYGPGALPLSYPNEWDKLNGRGGSGIWLHGTPSSSYSRPPLSSDGCVVLTNPDLVKLTQSVEVGKTPVVISSQIEFVNRARHATERVQTNNMVEEWRRDLENLDSARLLAHYSSRFKSEHGENLQTWFAKQGKASSGGRGISISLRDVSLFRYPAREEMIVATFTQDTRVGNSRHSIRKRQYWAKEHARWKIVSETYW</sequence>
<dbReference type="InterPro" id="IPR005490">
    <property type="entry name" value="LD_TPept_cat_dom"/>
</dbReference>
<keyword evidence="4 7" id="KW-0133">Cell shape</keyword>
<accession>A0ABU1BRC0</accession>
<dbReference type="Gene3D" id="2.40.440.10">
    <property type="entry name" value="L,D-transpeptidase catalytic domain-like"/>
    <property type="match status" value="1"/>
</dbReference>
<name>A0ABU1BRC0_9BURK</name>
<comment type="pathway">
    <text evidence="1 7">Cell wall biogenesis; peptidoglycan biosynthesis.</text>
</comment>
<dbReference type="Pfam" id="PF03734">
    <property type="entry name" value="YkuD"/>
    <property type="match status" value="1"/>
</dbReference>
<dbReference type="InterPro" id="IPR056203">
    <property type="entry name" value="Cds6_C"/>
</dbReference>
<dbReference type="PROSITE" id="PS52029">
    <property type="entry name" value="LD_TPASE"/>
    <property type="match status" value="1"/>
</dbReference>
<dbReference type="CDD" id="cd16913">
    <property type="entry name" value="YkuD_like"/>
    <property type="match status" value="1"/>
</dbReference>
<evidence type="ECO:0000256" key="2">
    <source>
        <dbReference type="ARBA" id="ARBA00005992"/>
    </source>
</evidence>
<keyword evidence="5 7" id="KW-0573">Peptidoglycan synthesis</keyword>
<feature type="domain" description="L,D-TPase catalytic" evidence="8">
    <location>
        <begin position="164"/>
        <end position="299"/>
    </location>
</feature>
<keyword evidence="10" id="KW-1185">Reference proteome</keyword>
<dbReference type="InterPro" id="IPR038063">
    <property type="entry name" value="Transpep_catalytic_dom"/>
</dbReference>
<dbReference type="Pfam" id="PF24125">
    <property type="entry name" value="Cds6_C"/>
    <property type="match status" value="1"/>
</dbReference>
<feature type="active site" description="Proton donor/acceptor" evidence="7">
    <location>
        <position position="257"/>
    </location>
</feature>
<dbReference type="PANTHER" id="PTHR36699">
    <property type="entry name" value="LD-TRANSPEPTIDASE"/>
    <property type="match status" value="1"/>
</dbReference>
<dbReference type="RefSeq" id="WP_338437505.1">
    <property type="nucleotide sequence ID" value="NZ_JAUYVH010000010.1"/>
</dbReference>
<feature type="active site" description="Nucleophile" evidence="7">
    <location>
        <position position="274"/>
    </location>
</feature>
<proteinExistence type="inferred from homology"/>
<protein>
    <submittedName>
        <fullName evidence="9">L,D-transpeptidase family protein</fullName>
    </submittedName>
</protein>
<comment type="similarity">
    <text evidence="2">Belongs to the YkuD family.</text>
</comment>
<organism evidence="9 10">
    <name type="scientific">Keguizhuia sedimenti</name>
    <dbReference type="NCBI Taxonomy" id="3064264"/>
    <lineage>
        <taxon>Bacteria</taxon>
        <taxon>Pseudomonadati</taxon>
        <taxon>Pseudomonadota</taxon>
        <taxon>Betaproteobacteria</taxon>
        <taxon>Burkholderiales</taxon>
        <taxon>Oxalobacteraceae</taxon>
        <taxon>Keguizhuia</taxon>
    </lineage>
</organism>